<gene>
    <name evidence="2" type="ORF">PCOR1329_LOCUS23476</name>
</gene>
<keyword evidence="3" id="KW-1185">Reference proteome</keyword>
<sequence length="186" mass="20962">KACSFRHLPDEPLPKGEARNEPRIVVAHFARFVVGRWQAFLLSGRGAEAVQGALAAQAEATFQSEKKLRETIKALKPLMRMLRYGTVQEGVLKHLVSLAGLAAGRRYKECGEVYMQLTMGQKKWHASHPLAKWQQNHGGSIRKIIKPSEQLEYDKDPVTNAYIRAFKRLVQCAQLLFPPADLSQML</sequence>
<evidence type="ECO:0000313" key="2">
    <source>
        <dbReference type="EMBL" id="CAK0822439.1"/>
    </source>
</evidence>
<protein>
    <recommendedName>
        <fullName evidence="1">Prp18 domain-containing protein</fullName>
    </recommendedName>
</protein>
<proteinExistence type="predicted"/>
<dbReference type="EMBL" id="CAUYUJ010007954">
    <property type="protein sequence ID" value="CAK0822439.1"/>
    <property type="molecule type" value="Genomic_DNA"/>
</dbReference>
<evidence type="ECO:0000259" key="1">
    <source>
        <dbReference type="Pfam" id="PF02840"/>
    </source>
</evidence>
<feature type="domain" description="Prp18" evidence="1">
    <location>
        <begin position="57"/>
        <end position="178"/>
    </location>
</feature>
<name>A0ABN9RT05_9DINO</name>
<organism evidence="2 3">
    <name type="scientific">Prorocentrum cordatum</name>
    <dbReference type="NCBI Taxonomy" id="2364126"/>
    <lineage>
        <taxon>Eukaryota</taxon>
        <taxon>Sar</taxon>
        <taxon>Alveolata</taxon>
        <taxon>Dinophyceae</taxon>
        <taxon>Prorocentrales</taxon>
        <taxon>Prorocentraceae</taxon>
        <taxon>Prorocentrum</taxon>
    </lineage>
</organism>
<dbReference type="Pfam" id="PF02840">
    <property type="entry name" value="Prp18"/>
    <property type="match status" value="1"/>
</dbReference>
<dbReference type="Proteomes" id="UP001189429">
    <property type="component" value="Unassembled WGS sequence"/>
</dbReference>
<dbReference type="InterPro" id="IPR004098">
    <property type="entry name" value="Prp18"/>
</dbReference>
<dbReference type="SUPFAM" id="SSF47938">
    <property type="entry name" value="Functional domain of the splicing factor Prp18"/>
    <property type="match status" value="1"/>
</dbReference>
<evidence type="ECO:0000313" key="3">
    <source>
        <dbReference type="Proteomes" id="UP001189429"/>
    </source>
</evidence>
<dbReference type="Gene3D" id="1.20.940.10">
    <property type="entry name" value="Functional domain of the splicing factor Prp18"/>
    <property type="match status" value="1"/>
</dbReference>
<reference evidence="2" key="1">
    <citation type="submission" date="2023-10" db="EMBL/GenBank/DDBJ databases">
        <authorList>
            <person name="Chen Y."/>
            <person name="Shah S."/>
            <person name="Dougan E. K."/>
            <person name="Thang M."/>
            <person name="Chan C."/>
        </authorList>
    </citation>
    <scope>NUCLEOTIDE SEQUENCE [LARGE SCALE GENOMIC DNA]</scope>
</reference>
<accession>A0ABN9RT05</accession>
<comment type="caution">
    <text evidence="2">The sequence shown here is derived from an EMBL/GenBank/DDBJ whole genome shotgun (WGS) entry which is preliminary data.</text>
</comment>
<feature type="non-terminal residue" evidence="2">
    <location>
        <position position="1"/>
    </location>
</feature>